<dbReference type="Proteomes" id="UP000016801">
    <property type="component" value="Unassembled WGS sequence"/>
</dbReference>
<organism evidence="1 2">
    <name type="scientific">Claviceps purpurea (strain 20.1)</name>
    <name type="common">Ergot fungus</name>
    <name type="synonym">Sphacelia segetum</name>
    <dbReference type="NCBI Taxonomy" id="1111077"/>
    <lineage>
        <taxon>Eukaryota</taxon>
        <taxon>Fungi</taxon>
        <taxon>Dikarya</taxon>
        <taxon>Ascomycota</taxon>
        <taxon>Pezizomycotina</taxon>
        <taxon>Sordariomycetes</taxon>
        <taxon>Hypocreomycetidae</taxon>
        <taxon>Hypocreales</taxon>
        <taxon>Clavicipitaceae</taxon>
        <taxon>Claviceps</taxon>
    </lineage>
</organism>
<gene>
    <name evidence="1" type="ORF">CPUR_08573</name>
</gene>
<comment type="caution">
    <text evidence="1">The sequence shown here is derived from an EMBL/GenBank/DDBJ whole genome shotgun (WGS) entry which is preliminary data.</text>
</comment>
<sequence>MTKLGMYILFWINSSL</sequence>
<accession>M1WIK5</accession>
<dbReference type="VEuPathDB" id="FungiDB:CPUR_08573"/>
<dbReference type="HOGENOM" id="CLU_3433112_0_0_1"/>
<protein>
    <submittedName>
        <fullName evidence="1">Uncharacterized protein</fullName>
    </submittedName>
</protein>
<evidence type="ECO:0000313" key="2">
    <source>
        <dbReference type="Proteomes" id="UP000016801"/>
    </source>
</evidence>
<keyword evidence="2" id="KW-1185">Reference proteome</keyword>
<dbReference type="EMBL" id="CAGA01000100">
    <property type="protein sequence ID" value="CCE34639.1"/>
    <property type="molecule type" value="Genomic_DNA"/>
</dbReference>
<name>M1WIK5_CLAP2</name>
<dbReference type="AlphaFoldDB" id="M1WIK5"/>
<reference evidence="1 2" key="1">
    <citation type="journal article" date="2013" name="PLoS Genet.">
        <title>Plant-symbiotic fungi as chemical engineers: Multi-genome analysis of the Clavicipitaceae reveals dynamics of alkaloid loci.</title>
        <authorList>
            <person name="Schardl C.L."/>
            <person name="Young C.A."/>
            <person name="Hesse U."/>
            <person name="Amyotte S.G."/>
            <person name="Andreeva K."/>
            <person name="Calie P.J."/>
            <person name="Fleetwood D.J."/>
            <person name="Haws D.C."/>
            <person name="Moore N."/>
            <person name="Oeser B."/>
            <person name="Panaccione D.G."/>
            <person name="Schweri K.K."/>
            <person name="Voisey C.R."/>
            <person name="Farman M.L."/>
            <person name="Jaromczyk J.W."/>
            <person name="Roe B.A."/>
            <person name="O'Sullivan D.M."/>
            <person name="Scott B."/>
            <person name="Tudzynski P."/>
            <person name="An Z."/>
            <person name="Arnaoudova E.G."/>
            <person name="Bullock C.T."/>
            <person name="Charlton N.D."/>
            <person name="Chen L."/>
            <person name="Cox M."/>
            <person name="Dinkins R.D."/>
            <person name="Florea S."/>
            <person name="Glenn A.E."/>
            <person name="Gordon A."/>
            <person name="Gueldener U."/>
            <person name="Harris D.R."/>
            <person name="Hollin W."/>
            <person name="Jaromczyk J."/>
            <person name="Johnson R.D."/>
            <person name="Khan A.K."/>
            <person name="Leistner E."/>
            <person name="Leuchtmann A."/>
            <person name="Li C."/>
            <person name="Liu J."/>
            <person name="Liu J."/>
            <person name="Liu M."/>
            <person name="Mace W."/>
            <person name="Machado C."/>
            <person name="Nagabhyru P."/>
            <person name="Pan J."/>
            <person name="Schmid J."/>
            <person name="Sugawara K."/>
            <person name="Steiner U."/>
            <person name="Takach J.E."/>
            <person name="Tanaka E."/>
            <person name="Webb J.S."/>
            <person name="Wilson E.V."/>
            <person name="Wiseman J.L."/>
            <person name="Yoshida R."/>
            <person name="Zeng Z."/>
        </authorList>
    </citation>
    <scope>NUCLEOTIDE SEQUENCE [LARGE SCALE GENOMIC DNA]</scope>
    <source>
        <strain evidence="1 2">20.1</strain>
    </source>
</reference>
<evidence type="ECO:0000313" key="1">
    <source>
        <dbReference type="EMBL" id="CCE34639.1"/>
    </source>
</evidence>
<proteinExistence type="predicted"/>